<dbReference type="PATRIC" id="fig|83552.4.peg.2289"/>
<dbReference type="InterPro" id="IPR020846">
    <property type="entry name" value="MFS_dom"/>
</dbReference>
<reference evidence="8 9" key="1">
    <citation type="journal article" date="2014" name="Mol. Biol. Evol.">
        <title>Massive expansion of Ubiquitination-related gene families within the Chlamydiae.</title>
        <authorList>
            <person name="Domman D."/>
            <person name="Collingro A."/>
            <person name="Lagkouvardos I."/>
            <person name="Gehre L."/>
            <person name="Weinmaier T."/>
            <person name="Rattei T."/>
            <person name="Subtil A."/>
            <person name="Horn M."/>
        </authorList>
    </citation>
    <scope>NUCLEOTIDE SEQUENCE [LARGE SCALE GENOMIC DNA]</scope>
    <source>
        <strain evidence="8 9">OEW1</strain>
    </source>
</reference>
<feature type="transmembrane region" description="Helical" evidence="6">
    <location>
        <begin position="106"/>
        <end position="127"/>
    </location>
</feature>
<evidence type="ECO:0000313" key="8">
    <source>
        <dbReference type="EMBL" id="KIA76641.1"/>
    </source>
</evidence>
<feature type="transmembrane region" description="Helical" evidence="6">
    <location>
        <begin position="50"/>
        <end position="69"/>
    </location>
</feature>
<feature type="transmembrane region" description="Helical" evidence="6">
    <location>
        <begin position="224"/>
        <end position="245"/>
    </location>
</feature>
<organism evidence="8 9">
    <name type="scientific">Parachlamydia acanthamoebae</name>
    <dbReference type="NCBI Taxonomy" id="83552"/>
    <lineage>
        <taxon>Bacteria</taxon>
        <taxon>Pseudomonadati</taxon>
        <taxon>Chlamydiota</taxon>
        <taxon>Chlamydiia</taxon>
        <taxon>Parachlamydiales</taxon>
        <taxon>Parachlamydiaceae</taxon>
        <taxon>Parachlamydia</taxon>
    </lineage>
</organism>
<keyword evidence="2" id="KW-1003">Cell membrane</keyword>
<feature type="transmembrane region" description="Helical" evidence="6">
    <location>
        <begin position="257"/>
        <end position="276"/>
    </location>
</feature>
<dbReference type="AlphaFoldDB" id="A0A0C1BZ14"/>
<feature type="transmembrane region" description="Helical" evidence="6">
    <location>
        <begin position="12"/>
        <end position="30"/>
    </location>
</feature>
<dbReference type="SUPFAM" id="SSF103473">
    <property type="entry name" value="MFS general substrate transporter"/>
    <property type="match status" value="1"/>
</dbReference>
<keyword evidence="4 6" id="KW-1133">Transmembrane helix</keyword>
<dbReference type="InterPro" id="IPR036259">
    <property type="entry name" value="MFS_trans_sf"/>
</dbReference>
<protein>
    <submittedName>
        <fullName evidence="8">Permease of the major facilitator superfamily protein</fullName>
    </submittedName>
</protein>
<feature type="transmembrane region" description="Helical" evidence="6">
    <location>
        <begin position="312"/>
        <end position="333"/>
    </location>
</feature>
<dbReference type="Proteomes" id="UP000031307">
    <property type="component" value="Unassembled WGS sequence"/>
</dbReference>
<dbReference type="GO" id="GO:0005886">
    <property type="term" value="C:plasma membrane"/>
    <property type="evidence" value="ECO:0007669"/>
    <property type="project" value="UniProtKB-SubCell"/>
</dbReference>
<dbReference type="PANTHER" id="PTHR43124:SF3">
    <property type="entry name" value="CHLORAMPHENICOL EFFLUX PUMP RV0191"/>
    <property type="match status" value="1"/>
</dbReference>
<comment type="subcellular location">
    <subcellularLocation>
        <location evidence="1">Cell membrane</location>
        <topology evidence="1">Multi-pass membrane protein</topology>
    </subcellularLocation>
</comment>
<feature type="transmembrane region" description="Helical" evidence="6">
    <location>
        <begin position="354"/>
        <end position="371"/>
    </location>
</feature>
<evidence type="ECO:0000256" key="3">
    <source>
        <dbReference type="ARBA" id="ARBA00022692"/>
    </source>
</evidence>
<dbReference type="InterPro" id="IPR011701">
    <property type="entry name" value="MFS"/>
</dbReference>
<dbReference type="EMBL" id="JSAM01000111">
    <property type="protein sequence ID" value="KIA76641.1"/>
    <property type="molecule type" value="Genomic_DNA"/>
</dbReference>
<dbReference type="Pfam" id="PF07690">
    <property type="entry name" value="MFS_1"/>
    <property type="match status" value="1"/>
</dbReference>
<feature type="transmembrane region" description="Helical" evidence="6">
    <location>
        <begin position="377"/>
        <end position="396"/>
    </location>
</feature>
<dbReference type="PROSITE" id="PS50850">
    <property type="entry name" value="MFS"/>
    <property type="match status" value="1"/>
</dbReference>
<feature type="transmembrane region" description="Helical" evidence="6">
    <location>
        <begin position="169"/>
        <end position="188"/>
    </location>
</feature>
<keyword evidence="5 6" id="KW-0472">Membrane</keyword>
<dbReference type="InterPro" id="IPR050189">
    <property type="entry name" value="MFS_Efflux_Transporters"/>
</dbReference>
<evidence type="ECO:0000256" key="1">
    <source>
        <dbReference type="ARBA" id="ARBA00004651"/>
    </source>
</evidence>
<evidence type="ECO:0000256" key="2">
    <source>
        <dbReference type="ARBA" id="ARBA00022475"/>
    </source>
</evidence>
<feature type="transmembrane region" description="Helical" evidence="6">
    <location>
        <begin position="81"/>
        <end position="100"/>
    </location>
</feature>
<evidence type="ECO:0000259" key="7">
    <source>
        <dbReference type="PROSITE" id="PS50850"/>
    </source>
</evidence>
<name>A0A0C1BZ14_9BACT</name>
<evidence type="ECO:0000313" key="9">
    <source>
        <dbReference type="Proteomes" id="UP000031307"/>
    </source>
</evidence>
<dbReference type="Gene3D" id="1.20.1720.10">
    <property type="entry name" value="Multidrug resistance protein D"/>
    <property type="match status" value="1"/>
</dbReference>
<comment type="caution">
    <text evidence="8">The sequence shown here is derived from an EMBL/GenBank/DDBJ whole genome shotgun (WGS) entry which is preliminary data.</text>
</comment>
<feature type="transmembrane region" description="Helical" evidence="6">
    <location>
        <begin position="288"/>
        <end position="306"/>
    </location>
</feature>
<dbReference type="PANTHER" id="PTHR43124">
    <property type="entry name" value="PURINE EFFLUX PUMP PBUE"/>
    <property type="match status" value="1"/>
</dbReference>
<feature type="domain" description="Major facilitator superfamily (MFS) profile" evidence="7">
    <location>
        <begin position="15"/>
        <end position="401"/>
    </location>
</feature>
<proteinExistence type="predicted"/>
<evidence type="ECO:0000256" key="5">
    <source>
        <dbReference type="ARBA" id="ARBA00023136"/>
    </source>
</evidence>
<gene>
    <name evidence="8" type="ORF">DB43_AA00660</name>
</gene>
<accession>A0A0C1BZ14</accession>
<dbReference type="GO" id="GO:0022857">
    <property type="term" value="F:transmembrane transporter activity"/>
    <property type="evidence" value="ECO:0007669"/>
    <property type="project" value="InterPro"/>
</dbReference>
<keyword evidence="3 6" id="KW-0812">Transmembrane</keyword>
<evidence type="ECO:0000256" key="6">
    <source>
        <dbReference type="SAM" id="Phobius"/>
    </source>
</evidence>
<dbReference type="CDD" id="cd17320">
    <property type="entry name" value="MFS_MdfA_MDR_like"/>
    <property type="match status" value="1"/>
</dbReference>
<sequence length="408" mass="45513">MMDNFFKNKFQEYLTLSIILLTFIVFYIETDIYTPSFPEMVSYFQTDEDTIQLLLSMNFLGLCLSSLLFGPASDAYGRKTTLCTGLFVFMAGSIGCAITHDLNLMILFRFIQGIGCGAIVSVALTSLFDVYAPEKYSRLVAACNVAIGGMMALAPVIGNWIGIHWGWRANFHLIAFLATVVFFSNLFLTRETLQLEKRTKLSTGVIFKNYFSLLTNVPFMSHTLIWCLMFSLGFVFIANLSLIFIDYLQVPVEIFGYYQMVIMGAFFFGSLFSAYLIKKWGMPLTKTFGSLIYLLGVALLVTSSYQEVHSPLILIISMALASLGSSLTCTIYFSYSLTYIGEHLKGSAMSLTQSLRLALSSGLVWLAASRFDGSTKPISEIALLCTAVCLALYVLLYRRSQLFAPVIH</sequence>
<feature type="transmembrane region" description="Helical" evidence="6">
    <location>
        <begin position="139"/>
        <end position="163"/>
    </location>
</feature>
<evidence type="ECO:0000256" key="4">
    <source>
        <dbReference type="ARBA" id="ARBA00022989"/>
    </source>
</evidence>